<feature type="signal peptide" evidence="7">
    <location>
        <begin position="1"/>
        <end position="27"/>
    </location>
</feature>
<dbReference type="RefSeq" id="WP_289166433.1">
    <property type="nucleotide sequence ID" value="NZ_JASZZN010000023.1"/>
</dbReference>
<organism evidence="9 10">
    <name type="scientific">Roseiconus lacunae</name>
    <dbReference type="NCBI Taxonomy" id="2605694"/>
    <lineage>
        <taxon>Bacteria</taxon>
        <taxon>Pseudomonadati</taxon>
        <taxon>Planctomycetota</taxon>
        <taxon>Planctomycetia</taxon>
        <taxon>Pirellulales</taxon>
        <taxon>Pirellulaceae</taxon>
        <taxon>Roseiconus</taxon>
    </lineage>
</organism>
<sequence>MSLRELVRQVMPRTILIKCMCVGGLLAATALLPGCSSDTDDLFMKAASRPRGNPTADATPEVDPQKASPQTAQSDSTPSPQVWPQPATTQVAKRSQPEPQTGALVSNVTSSSASIPTGDTTKDLATADPESKTPQSLAEQIGIKPLSERLPAAELSDGESRRRTVENMIKIFEALEKYAADHQSRFPPPTIQNEAGIDIYSWRVELLPYLGYPELYDKFDRSKPWNLGSNKELLQYIPEEYVTGSGTRTNIVGVSGDSSPFFPKTGLDPSVIQDGSANTLLLVEIDDSNAPEWTEPAEFFPTGNTVASLDNFFFRKRGEGFIAMWANGLPTFIGKSTDKRLIEDAFFVGNDNDFTAGQIHQTISFEDANGETAIGNEIMTSQTDEITSIDQALMSADSTIIDRPLVEEKEYARMPVPNVIELRSAQERLKKLFADKIRDAKTSGDKVKLAREFLQLAGEMTSDPAGAFALQQAAIRMAIDAEDTAQLLQGVDQRVAQFEVDALEENLKWFQAFGESTASRSEKTIDGDELIERTVPIVLTAIRDDEYMRAASVCRVANRYTGGARFDKVSRILNRLRGQLGLAKRDYDESKEYLDMYRSDPDNVAAGAAFGRFACFIKGDWKTGLQLIADGPQNDLREVARMDLQGAGTARGQVAIGDAWWELSKRASGAYRQGAQDRAVKWYEKAVDRLPESLDKIHVTNRLQDAHDSTGTSPISLCIQLGDLLGVDISQSLTSIAVEGSRGLSRDDDDD</sequence>
<feature type="region of interest" description="Disordered" evidence="6">
    <location>
        <begin position="45"/>
        <end position="138"/>
    </location>
</feature>
<reference evidence="9 10" key="1">
    <citation type="submission" date="2023-06" db="EMBL/GenBank/DDBJ databases">
        <title>Roseiconus lacunae JC819 isolated from Gulf of Mannar region, Tamil Nadu.</title>
        <authorList>
            <person name="Pk S."/>
            <person name="Ch S."/>
            <person name="Ch V.R."/>
        </authorList>
    </citation>
    <scope>NUCLEOTIDE SEQUENCE [LARGE SCALE GENOMIC DNA]</scope>
    <source>
        <strain evidence="9 10">JC819</strain>
    </source>
</reference>
<evidence type="ECO:0000256" key="1">
    <source>
        <dbReference type="ARBA" id="ARBA00004167"/>
    </source>
</evidence>
<dbReference type="InterPro" id="IPR011453">
    <property type="entry name" value="DUF1559"/>
</dbReference>
<evidence type="ECO:0000256" key="3">
    <source>
        <dbReference type="ARBA" id="ARBA00022692"/>
    </source>
</evidence>
<comment type="caution">
    <text evidence="9">The sequence shown here is derived from an EMBL/GenBank/DDBJ whole genome shotgun (WGS) entry which is preliminary data.</text>
</comment>
<evidence type="ECO:0000259" key="8">
    <source>
        <dbReference type="Pfam" id="PF07596"/>
    </source>
</evidence>
<evidence type="ECO:0000256" key="4">
    <source>
        <dbReference type="ARBA" id="ARBA00022989"/>
    </source>
</evidence>
<keyword evidence="4" id="KW-1133">Transmembrane helix</keyword>
<keyword evidence="10" id="KW-1185">Reference proteome</keyword>
<dbReference type="Pfam" id="PF07596">
    <property type="entry name" value="SBP_bac_10"/>
    <property type="match status" value="1"/>
</dbReference>
<feature type="domain" description="DUF1559" evidence="8">
    <location>
        <begin position="166"/>
        <end position="235"/>
    </location>
</feature>
<evidence type="ECO:0000313" key="10">
    <source>
        <dbReference type="Proteomes" id="UP001239462"/>
    </source>
</evidence>
<dbReference type="EMBL" id="JASZZN010000023">
    <property type="protein sequence ID" value="MDM4018563.1"/>
    <property type="molecule type" value="Genomic_DNA"/>
</dbReference>
<feature type="compositionally biased region" description="Polar residues" evidence="6">
    <location>
        <begin position="67"/>
        <end position="119"/>
    </location>
</feature>
<evidence type="ECO:0000256" key="6">
    <source>
        <dbReference type="SAM" id="MobiDB-lite"/>
    </source>
</evidence>
<feature type="chain" id="PRO_5045998241" evidence="7">
    <location>
        <begin position="28"/>
        <end position="751"/>
    </location>
</feature>
<keyword evidence="5" id="KW-0472">Membrane</keyword>
<evidence type="ECO:0000256" key="7">
    <source>
        <dbReference type="SAM" id="SignalP"/>
    </source>
</evidence>
<keyword evidence="3" id="KW-0812">Transmembrane</keyword>
<keyword evidence="7" id="KW-0732">Signal</keyword>
<keyword evidence="2" id="KW-0488">Methylation</keyword>
<evidence type="ECO:0000256" key="2">
    <source>
        <dbReference type="ARBA" id="ARBA00022481"/>
    </source>
</evidence>
<dbReference type="PANTHER" id="PTHR30093:SF44">
    <property type="entry name" value="TYPE II SECRETION SYSTEM CORE PROTEIN G"/>
    <property type="match status" value="1"/>
</dbReference>
<evidence type="ECO:0000256" key="5">
    <source>
        <dbReference type="ARBA" id="ARBA00023136"/>
    </source>
</evidence>
<accession>A0ABT7PQG5</accession>
<comment type="subcellular location">
    <subcellularLocation>
        <location evidence="1">Membrane</location>
        <topology evidence="1">Single-pass membrane protein</topology>
    </subcellularLocation>
</comment>
<protein>
    <submittedName>
        <fullName evidence="9">DUF1559 domain-containing protein</fullName>
    </submittedName>
</protein>
<dbReference type="PANTHER" id="PTHR30093">
    <property type="entry name" value="GENERAL SECRETION PATHWAY PROTEIN G"/>
    <property type="match status" value="1"/>
</dbReference>
<name>A0ABT7PQG5_9BACT</name>
<gene>
    <name evidence="9" type="ORF">QTN89_24135</name>
</gene>
<proteinExistence type="predicted"/>
<evidence type="ECO:0000313" key="9">
    <source>
        <dbReference type="EMBL" id="MDM4018563.1"/>
    </source>
</evidence>
<dbReference type="Proteomes" id="UP001239462">
    <property type="component" value="Unassembled WGS sequence"/>
</dbReference>